<dbReference type="InterPro" id="IPR001845">
    <property type="entry name" value="HTH_ArsR_DNA-bd_dom"/>
</dbReference>
<evidence type="ECO:0000313" key="6">
    <source>
        <dbReference type="Proteomes" id="UP001499895"/>
    </source>
</evidence>
<comment type="caution">
    <text evidence="5">The sequence shown here is derived from an EMBL/GenBank/DDBJ whole genome shotgun (WGS) entry which is preliminary data.</text>
</comment>
<dbReference type="SUPFAM" id="SSF46785">
    <property type="entry name" value="Winged helix' DNA-binding domain"/>
    <property type="match status" value="1"/>
</dbReference>
<dbReference type="InterPro" id="IPR036390">
    <property type="entry name" value="WH_DNA-bd_sf"/>
</dbReference>
<keyword evidence="1" id="KW-0805">Transcription regulation</keyword>
<dbReference type="InterPro" id="IPR036388">
    <property type="entry name" value="WH-like_DNA-bd_sf"/>
</dbReference>
<keyword evidence="2" id="KW-0238">DNA-binding</keyword>
<feature type="domain" description="HTH arsR-type" evidence="4">
    <location>
        <begin position="280"/>
        <end position="372"/>
    </location>
</feature>
<reference evidence="6" key="1">
    <citation type="journal article" date="2019" name="Int. J. Syst. Evol. Microbiol.">
        <title>The Global Catalogue of Microorganisms (GCM) 10K type strain sequencing project: providing services to taxonomists for standard genome sequencing and annotation.</title>
        <authorList>
            <consortium name="The Broad Institute Genomics Platform"/>
            <consortium name="The Broad Institute Genome Sequencing Center for Infectious Disease"/>
            <person name="Wu L."/>
            <person name="Ma J."/>
        </authorList>
    </citation>
    <scope>NUCLEOTIDE SEQUENCE [LARGE SCALE GENOMIC DNA]</scope>
    <source>
        <strain evidence="6">JCM 10649</strain>
    </source>
</reference>
<evidence type="ECO:0000313" key="5">
    <source>
        <dbReference type="EMBL" id="GAA0477666.1"/>
    </source>
</evidence>
<dbReference type="PROSITE" id="PS50987">
    <property type="entry name" value="HTH_ARSR_2"/>
    <property type="match status" value="1"/>
</dbReference>
<dbReference type="EMBL" id="BAAAHB010000056">
    <property type="protein sequence ID" value="GAA0477666.1"/>
    <property type="molecule type" value="Genomic_DNA"/>
</dbReference>
<dbReference type="InterPro" id="IPR051081">
    <property type="entry name" value="HTH_MetalResp_TranReg"/>
</dbReference>
<dbReference type="NCBIfam" id="NF033788">
    <property type="entry name" value="HTH_metalloreg"/>
    <property type="match status" value="1"/>
</dbReference>
<dbReference type="InterPro" id="IPR045981">
    <property type="entry name" value="DUF5937"/>
</dbReference>
<evidence type="ECO:0000256" key="1">
    <source>
        <dbReference type="ARBA" id="ARBA00023015"/>
    </source>
</evidence>
<dbReference type="Proteomes" id="UP001499895">
    <property type="component" value="Unassembled WGS sequence"/>
</dbReference>
<dbReference type="PANTHER" id="PTHR33154">
    <property type="entry name" value="TRANSCRIPTIONAL REGULATOR, ARSR FAMILY"/>
    <property type="match status" value="1"/>
</dbReference>
<protein>
    <submittedName>
        <fullName evidence="5">DUF5937 family protein</fullName>
    </submittedName>
</protein>
<dbReference type="Pfam" id="PF12840">
    <property type="entry name" value="HTH_20"/>
    <property type="match status" value="1"/>
</dbReference>
<dbReference type="CDD" id="cd00090">
    <property type="entry name" value="HTH_ARSR"/>
    <property type="match status" value="1"/>
</dbReference>
<dbReference type="Gene3D" id="1.10.10.10">
    <property type="entry name" value="Winged helix-like DNA-binding domain superfamily/Winged helix DNA-binding domain"/>
    <property type="match status" value="1"/>
</dbReference>
<sequence length="372" mass="40580">MSVIIDIAGLPAESIVFQTSPLAELNVALHALSEPGHHPGLRGWVTATSTALPRDLADRLREADFLWRNTFSDLFIPFAGVRGGDGRAGATLAEELDLLDRLDDEQFVSAALEFAFLASYNKGGPSPLDDADARARALELAAARGPQQWQFAGRLLTDPASVRAWVRRLAEDCEEAFFADVWQRVHGTLSADVRHKAELLRRKGLGEALTAVSPALVLEDGGRRIRVDKLAYCRATAVDPAVGAGLTFVPSHFSWPHLMVLGRPGWRPVVHYPLGSPELPAPTSVDVLQLRLEALAHPVRMQLCRSTARAPHTTGELANILSLSAPEVSRHLAVLKQAGLITTRRRGRYVLYQLDVTVVARLSSDFLEGVLR</sequence>
<evidence type="ECO:0000259" key="4">
    <source>
        <dbReference type="PROSITE" id="PS50987"/>
    </source>
</evidence>
<gene>
    <name evidence="5" type="ORF">GCM10009544_44520</name>
</gene>
<accession>A0ABP3KEA2</accession>
<evidence type="ECO:0000256" key="3">
    <source>
        <dbReference type="ARBA" id="ARBA00023163"/>
    </source>
</evidence>
<proteinExistence type="predicted"/>
<organism evidence="5 6">
    <name type="scientific">Streptomyces stramineus</name>
    <dbReference type="NCBI Taxonomy" id="173861"/>
    <lineage>
        <taxon>Bacteria</taxon>
        <taxon>Bacillati</taxon>
        <taxon>Actinomycetota</taxon>
        <taxon>Actinomycetes</taxon>
        <taxon>Kitasatosporales</taxon>
        <taxon>Streptomycetaceae</taxon>
        <taxon>Streptomyces</taxon>
    </lineage>
</organism>
<name>A0ABP3KEA2_9ACTN</name>
<keyword evidence="3" id="KW-0804">Transcription</keyword>
<keyword evidence="6" id="KW-1185">Reference proteome</keyword>
<dbReference type="InterPro" id="IPR011991">
    <property type="entry name" value="ArsR-like_HTH"/>
</dbReference>
<dbReference type="SMART" id="SM00418">
    <property type="entry name" value="HTH_ARSR"/>
    <property type="match status" value="1"/>
</dbReference>
<dbReference type="PRINTS" id="PR00778">
    <property type="entry name" value="HTHARSR"/>
</dbReference>
<dbReference type="Pfam" id="PF19361">
    <property type="entry name" value="DUF5937"/>
    <property type="match status" value="1"/>
</dbReference>
<evidence type="ECO:0000256" key="2">
    <source>
        <dbReference type="ARBA" id="ARBA00023125"/>
    </source>
</evidence>
<dbReference type="PANTHER" id="PTHR33154:SF33">
    <property type="entry name" value="TRANSCRIPTIONAL REPRESSOR SDPR"/>
    <property type="match status" value="1"/>
</dbReference>